<evidence type="ECO:0000256" key="19">
    <source>
        <dbReference type="ARBA" id="ARBA00023136"/>
    </source>
</evidence>
<evidence type="ECO:0000313" key="24">
    <source>
        <dbReference type="EMBL" id="KNC34679.1"/>
    </source>
</evidence>
<dbReference type="EC" id="2.7.7.-" evidence="22"/>
<evidence type="ECO:0000256" key="17">
    <source>
        <dbReference type="ARBA" id="ARBA00022927"/>
    </source>
</evidence>
<comment type="subcellular location">
    <subcellularLocation>
        <location evidence="3">Peroxisome membrane</location>
        <topology evidence="3">Multi-pass membrane protein</topology>
    </subcellularLocation>
</comment>
<sequence>MHSKVDTKNQYVPRVNQIDAINLNKDITRLIRDNLLENLQAISPVLFVRIQPELDLIIQSALWFGSVGKRCSTFGQQLLVLAYDSERLTISRLVLHFCLTVLPSYVKSLEERRLNRRFEWLHKCLEYGENAALVLSVLNFFRFLKTGRKPTLIDFFLGLDYVSLRHNQRRDIGYKYLTRELLWGGFMEILGLVLPIINFRKLQRIGKSLLSFKTASSPVDTQQQPLQVKPKLLPSSACVYCGERPTLPHYMGCEHIYLPEISLGCDAWEFVLGMHFSQAIAIIQSQVGIIKGVQVLYSDTNPLGVDIIINLPQDGLRLIFDPVNQRLKIIEVCNMKLVKLKYGGVYFNSPEVLPSIEQIEHSFGATHPGVYDAAKQLFALHFRGLSFYFPVDSKLHAGYAHGLGSLVFLSGASPVVSKMSLYAGSNVAENKTPPLPLSCYHRQIYLESVTVLRTVLGSTKGLKLKLFTEGSGRSLEPRRQCFTKEILFGDSCQDVTTQLGAPNRIFFKSEDKMKIHSSNVNRQAQSKRSDIFFNYFTLGIDVLFDARTQTCKKFILHTNYPGHFNFNMYHRCEFQFQLQPERSLNDSGSRASYGDTPTSSVTINAYSKWNEISAAMAPSERPVVLHRASSTNTANPFGSTFCYGYQDIIFEVMPNNHIASVTLYSTGPAKHSEDLWQQHKMQDIRLTVAMPEMEVDNPTELVNSDHQQEQQKPTTTATNDAVYDPAFLPDMLPVYYKRLFPHKPFYRWLSYGLSEEGIFANREISFTLHDDIYIRYLCFDTQSDLEKELCSRCPFKIDIGAVMNTRPKNNRISAAAMTPVQRELVFDIDMTDYDDVRTCCSGADVCQKCWKFMVVAARVLDVAVREDFGWEHVLWVFSGRRGVHCWVCDYDARHLDTAGRSAVAEYFQVVTHVMVEGVNVPRVHIGEKMHHSIKRAFKIIEPMFEEIILSEQNLFCLPKGISKLCQFIADDGARKDAEHFLLNNLQDAAPARDVWEAFKRYANSMRCNSTASAWSRRLKNIIEEIQLACLYPRLDINVTKGFNHLLKAPFCIHPATGKVCVPFNANAASKFNPTTVPNIAQLLQEINAFDEKTKNKEETDEKLRIKDYKKTSMFKGVVVFEEFLRKVESSLKAKAVQMNEEKMDF</sequence>
<dbReference type="Pfam" id="PF03676">
    <property type="entry name" value="PHAF1"/>
    <property type="match status" value="1"/>
</dbReference>
<dbReference type="InterPro" id="IPR005373">
    <property type="entry name" value="PHAF1"/>
</dbReference>
<dbReference type="GO" id="GO:0015031">
    <property type="term" value="P:protein transport"/>
    <property type="evidence" value="ECO:0007669"/>
    <property type="project" value="UniProtKB-KW"/>
</dbReference>
<evidence type="ECO:0000259" key="23">
    <source>
        <dbReference type="Pfam" id="PF04757"/>
    </source>
</evidence>
<evidence type="ECO:0000256" key="16">
    <source>
        <dbReference type="ARBA" id="ARBA00022833"/>
    </source>
</evidence>
<keyword evidence="21" id="KW-0804">Transcription</keyword>
<comment type="pathway">
    <text evidence="4">Protein modification; protein ubiquitination.</text>
</comment>
<dbReference type="EMBL" id="JRES01000036">
    <property type="protein sequence ID" value="KNC34679.1"/>
    <property type="molecule type" value="Genomic_DNA"/>
</dbReference>
<dbReference type="GO" id="GO:0005778">
    <property type="term" value="C:peroxisomal membrane"/>
    <property type="evidence" value="ECO:0007669"/>
    <property type="project" value="UniProtKB-SubCell"/>
</dbReference>
<dbReference type="GO" id="GO:0003899">
    <property type="term" value="F:DNA-directed RNA polymerase activity"/>
    <property type="evidence" value="ECO:0007669"/>
    <property type="project" value="InterPro"/>
</dbReference>
<proteinExistence type="inferred from homology"/>
<dbReference type="Gene3D" id="3.90.920.10">
    <property type="entry name" value="DNA primase, PRIM domain"/>
    <property type="match status" value="1"/>
</dbReference>
<reference evidence="24 25" key="1">
    <citation type="journal article" date="2015" name="Nat. Commun.">
        <title>Lucilia cuprina genome unlocks parasitic fly biology to underpin future interventions.</title>
        <authorList>
            <person name="Anstead C.A."/>
            <person name="Korhonen P.K."/>
            <person name="Young N.D."/>
            <person name="Hall R.S."/>
            <person name="Jex A.R."/>
            <person name="Murali S.C."/>
            <person name="Hughes D.S."/>
            <person name="Lee S.F."/>
            <person name="Perry T."/>
            <person name="Stroehlein A.J."/>
            <person name="Ansell B.R."/>
            <person name="Breugelmans B."/>
            <person name="Hofmann A."/>
            <person name="Qu J."/>
            <person name="Dugan S."/>
            <person name="Lee S.L."/>
            <person name="Chao H."/>
            <person name="Dinh H."/>
            <person name="Han Y."/>
            <person name="Doddapaneni H.V."/>
            <person name="Worley K.C."/>
            <person name="Muzny D.M."/>
            <person name="Ioannidis P."/>
            <person name="Waterhouse R.M."/>
            <person name="Zdobnov E.M."/>
            <person name="James P.J."/>
            <person name="Bagnall N.H."/>
            <person name="Kotze A.C."/>
            <person name="Gibbs R.A."/>
            <person name="Richards S."/>
            <person name="Batterham P."/>
            <person name="Gasser R.B."/>
        </authorList>
    </citation>
    <scope>NUCLEOTIDE SEQUENCE [LARGE SCALE GENOMIC DNA]</scope>
    <source>
        <strain evidence="24 25">LS</strain>
        <tissue evidence="24">Full body</tissue>
    </source>
</reference>
<keyword evidence="17" id="KW-0653">Protein transport</keyword>
<evidence type="ECO:0000256" key="11">
    <source>
        <dbReference type="ARBA" id="ARBA00022692"/>
    </source>
</evidence>
<evidence type="ECO:0000256" key="18">
    <source>
        <dbReference type="ARBA" id="ARBA00022989"/>
    </source>
</evidence>
<keyword evidence="12" id="KW-0548">Nucleotidyltransferase</keyword>
<dbReference type="STRING" id="7375.A0A0L0CTF5"/>
<dbReference type="OrthoDB" id="19606at2759"/>
<keyword evidence="13 22" id="KW-0235">DNA replication</keyword>
<keyword evidence="9 22" id="KW-0639">Primosome</keyword>
<keyword evidence="11" id="KW-0812">Transmembrane</keyword>
<dbReference type="FunFam" id="3.90.920.10:FF:000001">
    <property type="entry name" value="DNA primase"/>
    <property type="match status" value="1"/>
</dbReference>
<gene>
    <name evidence="24" type="ORF">FF38_09144</name>
</gene>
<dbReference type="InterPro" id="IPR002755">
    <property type="entry name" value="DNA_primase_S"/>
</dbReference>
<keyword evidence="14" id="KW-0479">Metal-binding</keyword>
<evidence type="ECO:0000313" key="25">
    <source>
        <dbReference type="Proteomes" id="UP000037069"/>
    </source>
</evidence>
<evidence type="ECO:0000256" key="8">
    <source>
        <dbReference type="ARBA" id="ARBA00022478"/>
    </source>
</evidence>
<dbReference type="GO" id="GO:0005658">
    <property type="term" value="C:alpha DNA polymerase:primase complex"/>
    <property type="evidence" value="ECO:0007669"/>
    <property type="project" value="UniProtKB-ARBA"/>
</dbReference>
<keyword evidence="8 22" id="KW-0240">DNA-directed RNA polymerase</keyword>
<dbReference type="Pfam" id="PF01896">
    <property type="entry name" value="DNA_primase_S"/>
    <property type="match status" value="1"/>
</dbReference>
<evidence type="ECO:0000256" key="14">
    <source>
        <dbReference type="ARBA" id="ARBA00022723"/>
    </source>
</evidence>
<evidence type="ECO:0000256" key="10">
    <source>
        <dbReference type="ARBA" id="ARBA00022679"/>
    </source>
</evidence>
<keyword evidence="19" id="KW-0472">Membrane</keyword>
<dbReference type="PANTHER" id="PTHR10536">
    <property type="entry name" value="DNA PRIMASE SMALL SUBUNIT"/>
    <property type="match status" value="1"/>
</dbReference>
<keyword evidence="7" id="KW-0813">Transport</keyword>
<comment type="cofactor">
    <cofactor evidence="2">
        <name>Mg(2+)</name>
        <dbReference type="ChEBI" id="CHEBI:18420"/>
    </cofactor>
</comment>
<evidence type="ECO:0000256" key="9">
    <source>
        <dbReference type="ARBA" id="ARBA00022515"/>
    </source>
</evidence>
<evidence type="ECO:0000256" key="21">
    <source>
        <dbReference type="ARBA" id="ARBA00023163"/>
    </source>
</evidence>
<evidence type="ECO:0000256" key="1">
    <source>
        <dbReference type="ARBA" id="ARBA00001936"/>
    </source>
</evidence>
<dbReference type="Proteomes" id="UP000037069">
    <property type="component" value="Unassembled WGS sequence"/>
</dbReference>
<comment type="caution">
    <text evidence="24">The sequence shown here is derived from an EMBL/GenBank/DDBJ whole genome shotgun (WGS) entry which is preliminary data.</text>
</comment>
<feature type="domain" description="Pex N-terminal" evidence="23">
    <location>
        <begin position="26"/>
        <end position="203"/>
    </location>
</feature>
<dbReference type="InterPro" id="IPR006845">
    <property type="entry name" value="Pex_N"/>
</dbReference>
<comment type="cofactor">
    <cofactor evidence="1">
        <name>Mn(2+)</name>
        <dbReference type="ChEBI" id="CHEBI:29035"/>
    </cofactor>
</comment>
<evidence type="ECO:0000256" key="6">
    <source>
        <dbReference type="ARBA" id="ARBA00009762"/>
    </source>
</evidence>
<keyword evidence="25" id="KW-1185">Reference proteome</keyword>
<dbReference type="GO" id="GO:0008270">
    <property type="term" value="F:zinc ion binding"/>
    <property type="evidence" value="ECO:0007669"/>
    <property type="project" value="UniProtKB-KW"/>
</dbReference>
<name>A0A0L0CTF5_LUCCU</name>
<organism evidence="24 25">
    <name type="scientific">Lucilia cuprina</name>
    <name type="common">Green bottle fly</name>
    <name type="synonym">Australian sheep blowfly</name>
    <dbReference type="NCBI Taxonomy" id="7375"/>
    <lineage>
        <taxon>Eukaryota</taxon>
        <taxon>Metazoa</taxon>
        <taxon>Ecdysozoa</taxon>
        <taxon>Arthropoda</taxon>
        <taxon>Hexapoda</taxon>
        <taxon>Insecta</taxon>
        <taxon>Pterygota</taxon>
        <taxon>Neoptera</taxon>
        <taxon>Endopterygota</taxon>
        <taxon>Diptera</taxon>
        <taxon>Brachycera</taxon>
        <taxon>Muscomorpha</taxon>
        <taxon>Oestroidea</taxon>
        <taxon>Calliphoridae</taxon>
        <taxon>Luciliinae</taxon>
        <taxon>Lucilia</taxon>
    </lineage>
</organism>
<evidence type="ECO:0000256" key="2">
    <source>
        <dbReference type="ARBA" id="ARBA00001946"/>
    </source>
</evidence>
<dbReference type="SUPFAM" id="SSF56747">
    <property type="entry name" value="Prim-pol domain"/>
    <property type="match status" value="1"/>
</dbReference>
<evidence type="ECO:0000256" key="13">
    <source>
        <dbReference type="ARBA" id="ARBA00022705"/>
    </source>
</evidence>
<dbReference type="AlphaFoldDB" id="A0A0L0CTF5"/>
<comment type="similarity">
    <text evidence="5">Belongs to the pex2/pex10/pex12 family.</text>
</comment>
<evidence type="ECO:0000256" key="7">
    <source>
        <dbReference type="ARBA" id="ARBA00022448"/>
    </source>
</evidence>
<evidence type="ECO:0000256" key="5">
    <source>
        <dbReference type="ARBA" id="ARBA00008704"/>
    </source>
</evidence>
<dbReference type="NCBIfam" id="TIGR00335">
    <property type="entry name" value="primase_sml"/>
    <property type="match status" value="1"/>
</dbReference>
<evidence type="ECO:0000256" key="22">
    <source>
        <dbReference type="RuleBase" id="RU003514"/>
    </source>
</evidence>
<keyword evidence="10 22" id="KW-0808">Transferase</keyword>
<keyword evidence="20" id="KW-0576">Peroxisome</keyword>
<keyword evidence="16" id="KW-0862">Zinc</keyword>
<dbReference type="CDD" id="cd04860">
    <property type="entry name" value="AE_Prim_S"/>
    <property type="match status" value="1"/>
</dbReference>
<accession>A0A0L0CTF5</accession>
<dbReference type="GO" id="GO:0006270">
    <property type="term" value="P:DNA replication initiation"/>
    <property type="evidence" value="ECO:0007669"/>
    <property type="project" value="UniProtKB-ARBA"/>
</dbReference>
<keyword evidence="15" id="KW-0863">Zinc-finger</keyword>
<evidence type="ECO:0000256" key="3">
    <source>
        <dbReference type="ARBA" id="ARBA00004585"/>
    </source>
</evidence>
<evidence type="ECO:0000256" key="15">
    <source>
        <dbReference type="ARBA" id="ARBA00022771"/>
    </source>
</evidence>
<evidence type="ECO:0000256" key="20">
    <source>
        <dbReference type="ARBA" id="ARBA00023140"/>
    </source>
</evidence>
<dbReference type="Pfam" id="PF04757">
    <property type="entry name" value="Pex2_Pex12"/>
    <property type="match status" value="1"/>
</dbReference>
<dbReference type="GO" id="GO:0006269">
    <property type="term" value="P:DNA replication, synthesis of primer"/>
    <property type="evidence" value="ECO:0007669"/>
    <property type="project" value="UniProtKB-KW"/>
</dbReference>
<dbReference type="OMA" id="PAKHSED"/>
<dbReference type="InterPro" id="IPR014052">
    <property type="entry name" value="DNA_primase_ssu_euk/arc"/>
</dbReference>
<comment type="similarity">
    <text evidence="6 22">Belongs to the eukaryotic-type primase small subunit family.</text>
</comment>
<protein>
    <recommendedName>
        <fullName evidence="22">DNA primase</fullName>
        <ecNumber evidence="22">2.7.7.-</ecNumber>
    </recommendedName>
</protein>
<evidence type="ECO:0000256" key="12">
    <source>
        <dbReference type="ARBA" id="ARBA00022695"/>
    </source>
</evidence>
<evidence type="ECO:0000256" key="4">
    <source>
        <dbReference type="ARBA" id="ARBA00004906"/>
    </source>
</evidence>
<keyword evidence="18" id="KW-1133">Transmembrane helix</keyword>